<dbReference type="SUPFAM" id="SSF46689">
    <property type="entry name" value="Homeodomain-like"/>
    <property type="match status" value="1"/>
</dbReference>
<dbReference type="InterPro" id="IPR039532">
    <property type="entry name" value="TetR_C_Firmicutes"/>
</dbReference>
<evidence type="ECO:0000313" key="5">
    <source>
        <dbReference type="Proteomes" id="UP001199355"/>
    </source>
</evidence>
<dbReference type="Proteomes" id="UP001199355">
    <property type="component" value="Unassembled WGS sequence"/>
</dbReference>
<dbReference type="Pfam" id="PF14278">
    <property type="entry name" value="TetR_C_8"/>
    <property type="match status" value="1"/>
</dbReference>
<feature type="domain" description="HTH tetR-type" evidence="3">
    <location>
        <begin position="9"/>
        <end position="69"/>
    </location>
</feature>
<protein>
    <submittedName>
        <fullName evidence="4">TetR/AcrR family transcriptional regulator</fullName>
    </submittedName>
</protein>
<gene>
    <name evidence="4" type="ORF">LKD45_04800</name>
</gene>
<proteinExistence type="predicted"/>
<dbReference type="PANTHER" id="PTHR43479">
    <property type="entry name" value="ACREF/ENVCD OPERON REPRESSOR-RELATED"/>
    <property type="match status" value="1"/>
</dbReference>
<evidence type="ECO:0000313" key="4">
    <source>
        <dbReference type="EMBL" id="MCC2167017.1"/>
    </source>
</evidence>
<accession>A0AAE3AVS4</accession>
<dbReference type="PROSITE" id="PS50977">
    <property type="entry name" value="HTH_TETR_2"/>
    <property type="match status" value="1"/>
</dbReference>
<name>A0AAE3AVS4_9FIRM</name>
<dbReference type="EMBL" id="JAJEQF010000008">
    <property type="protein sequence ID" value="MCC2167017.1"/>
    <property type="molecule type" value="Genomic_DNA"/>
</dbReference>
<keyword evidence="1 2" id="KW-0238">DNA-binding</keyword>
<evidence type="ECO:0000256" key="1">
    <source>
        <dbReference type="ARBA" id="ARBA00023125"/>
    </source>
</evidence>
<dbReference type="InterPro" id="IPR050624">
    <property type="entry name" value="HTH-type_Tx_Regulator"/>
</dbReference>
<sequence>MARGNKTTEFLKECLSDALIQLMREKDFEKISIKEIADTAGVGRATWFRNYTSKNEALTFKFVQVWKRWADEHAIAVRDRFDLANAKNFFQFNYEIKHILEIVYTSNMQSAIYDAFYQVMMPQYGANAKECYQARFYSYGLFGLLDEWIKRGFKESVEEMVIFFYQIIKN</sequence>
<evidence type="ECO:0000256" key="2">
    <source>
        <dbReference type="PROSITE-ProRule" id="PRU00335"/>
    </source>
</evidence>
<feature type="DNA-binding region" description="H-T-H motif" evidence="2">
    <location>
        <begin position="32"/>
        <end position="51"/>
    </location>
</feature>
<comment type="caution">
    <text evidence="4">The sequence shown here is derived from an EMBL/GenBank/DDBJ whole genome shotgun (WGS) entry which is preliminary data.</text>
</comment>
<evidence type="ECO:0000259" key="3">
    <source>
        <dbReference type="PROSITE" id="PS50977"/>
    </source>
</evidence>
<dbReference type="Pfam" id="PF00440">
    <property type="entry name" value="TetR_N"/>
    <property type="match status" value="1"/>
</dbReference>
<dbReference type="InterPro" id="IPR001647">
    <property type="entry name" value="HTH_TetR"/>
</dbReference>
<dbReference type="RefSeq" id="WP_117963253.1">
    <property type="nucleotide sequence ID" value="NZ_JAJEQF010000008.1"/>
</dbReference>
<dbReference type="GO" id="GO:0003677">
    <property type="term" value="F:DNA binding"/>
    <property type="evidence" value="ECO:0007669"/>
    <property type="project" value="UniProtKB-UniRule"/>
</dbReference>
<reference evidence="4 5" key="1">
    <citation type="submission" date="2021-10" db="EMBL/GenBank/DDBJ databases">
        <title>Anaerobic single-cell dispensing facilitates the cultivation of human gut bacteria.</title>
        <authorList>
            <person name="Afrizal A."/>
        </authorList>
    </citation>
    <scope>NUCLEOTIDE SEQUENCE [LARGE SCALE GENOMIC DNA]</scope>
    <source>
        <strain evidence="4 5">CLA-AA-H244</strain>
    </source>
</reference>
<dbReference type="InterPro" id="IPR009057">
    <property type="entry name" value="Homeodomain-like_sf"/>
</dbReference>
<dbReference type="AlphaFoldDB" id="A0AAE3AVS4"/>
<dbReference type="Gene3D" id="1.10.357.10">
    <property type="entry name" value="Tetracycline Repressor, domain 2"/>
    <property type="match status" value="1"/>
</dbReference>
<dbReference type="PANTHER" id="PTHR43479:SF11">
    <property type="entry name" value="ACREF_ENVCD OPERON REPRESSOR-RELATED"/>
    <property type="match status" value="1"/>
</dbReference>
<keyword evidence="5" id="KW-1185">Reference proteome</keyword>
<organism evidence="4 5">
    <name type="scientific">Gallintestinimicrobium propionicum</name>
    <dbReference type="NCBI Taxonomy" id="2981770"/>
    <lineage>
        <taxon>Bacteria</taxon>
        <taxon>Bacillati</taxon>
        <taxon>Bacillota</taxon>
        <taxon>Clostridia</taxon>
        <taxon>Lachnospirales</taxon>
        <taxon>Lachnospiraceae</taxon>
        <taxon>Gallintestinimicrobium</taxon>
    </lineage>
</organism>